<protein>
    <submittedName>
        <fullName evidence="2">Uncharacterized protein</fullName>
    </submittedName>
</protein>
<gene>
    <name evidence="2" type="ORF">HMPREF0654_04785</name>
</gene>
<keyword evidence="1" id="KW-0732">Signal</keyword>
<dbReference type="Proteomes" id="UP000029538">
    <property type="component" value="Unassembled WGS sequence"/>
</dbReference>
<proteinExistence type="predicted"/>
<evidence type="ECO:0000313" key="3">
    <source>
        <dbReference type="Proteomes" id="UP000029538"/>
    </source>
</evidence>
<feature type="signal peptide" evidence="1">
    <location>
        <begin position="1"/>
        <end position="22"/>
    </location>
</feature>
<evidence type="ECO:0000256" key="1">
    <source>
        <dbReference type="SAM" id="SignalP"/>
    </source>
</evidence>
<organism evidence="2 3">
    <name type="scientific">Prevotella disiens DNF00882</name>
    <dbReference type="NCBI Taxonomy" id="1401075"/>
    <lineage>
        <taxon>Bacteria</taxon>
        <taxon>Pseudomonadati</taxon>
        <taxon>Bacteroidota</taxon>
        <taxon>Bacteroidia</taxon>
        <taxon>Bacteroidales</taxon>
        <taxon>Prevotellaceae</taxon>
        <taxon>Prevotella</taxon>
    </lineage>
</organism>
<sequence length="173" mass="19922">MTTLRKIALAIIGLAFTATTYAQDSQRVYEQIYKSSYKIAANKAEDTELRKIASFKVDAISYLKTKTLEAFSAPNANLKNADVAHLNNQLDSMAYYMYDYVNMYLKEYAKASTEKEKIRVMRIFRDSSINNPLYGDEDKELVLAYYNRDDYPTPFSLDTNWILALAEAKEKLK</sequence>
<comment type="caution">
    <text evidence="2">The sequence shown here is derived from an EMBL/GenBank/DDBJ whole genome shotgun (WGS) entry which is preliminary data.</text>
</comment>
<name>A0A096CW92_9BACT</name>
<accession>A0A096CW92</accession>
<reference evidence="2 3" key="1">
    <citation type="submission" date="2014-07" db="EMBL/GenBank/DDBJ databases">
        <authorList>
            <person name="McCorrison J."/>
            <person name="Sanka R."/>
            <person name="Torralba M."/>
            <person name="Gillis M."/>
            <person name="Haft D.H."/>
            <person name="Methe B."/>
            <person name="Sutton G."/>
            <person name="Nelson K.E."/>
        </authorList>
    </citation>
    <scope>NUCLEOTIDE SEQUENCE [LARGE SCALE GENOMIC DNA]</scope>
    <source>
        <strain evidence="2 3">DNF00882</strain>
    </source>
</reference>
<dbReference type="RefSeq" id="WP_036882952.1">
    <property type="nucleotide sequence ID" value="NZ_JRNR01000036.1"/>
</dbReference>
<dbReference type="EMBL" id="JRNR01000036">
    <property type="protein sequence ID" value="KGF49579.1"/>
    <property type="molecule type" value="Genomic_DNA"/>
</dbReference>
<feature type="chain" id="PRO_5001917916" evidence="1">
    <location>
        <begin position="23"/>
        <end position="173"/>
    </location>
</feature>
<dbReference type="AlphaFoldDB" id="A0A096CW92"/>
<evidence type="ECO:0000313" key="2">
    <source>
        <dbReference type="EMBL" id="KGF49579.1"/>
    </source>
</evidence>